<proteinExistence type="predicted"/>
<organism evidence="1 2">
    <name type="scientific">Morococcus cerebrosus</name>
    <dbReference type="NCBI Taxonomy" id="1056807"/>
    <lineage>
        <taxon>Bacteria</taxon>
        <taxon>Pseudomonadati</taxon>
        <taxon>Pseudomonadota</taxon>
        <taxon>Betaproteobacteria</taxon>
        <taxon>Neisseriales</taxon>
        <taxon>Neisseriaceae</taxon>
        <taxon>Morococcus</taxon>
    </lineage>
</organism>
<evidence type="ECO:0000313" key="2">
    <source>
        <dbReference type="Proteomes" id="UP000031390"/>
    </source>
</evidence>
<accession>A0A0C1GK47</accession>
<reference evidence="1 2" key="1">
    <citation type="submission" date="2014-12" db="EMBL/GenBank/DDBJ databases">
        <title>Genome sequence of Morococcus cerebrosus.</title>
        <authorList>
            <person name="Shin S.-K."/>
            <person name="Yi H."/>
        </authorList>
    </citation>
    <scope>NUCLEOTIDE SEQUENCE [LARGE SCALE GENOMIC DNA]</scope>
    <source>
        <strain evidence="1 2">CIP 81.93</strain>
    </source>
</reference>
<protein>
    <submittedName>
        <fullName evidence="1">Uncharacterized protein</fullName>
    </submittedName>
</protein>
<comment type="caution">
    <text evidence="1">The sequence shown here is derived from an EMBL/GenBank/DDBJ whole genome shotgun (WGS) entry which is preliminary data.</text>
</comment>
<dbReference type="AlphaFoldDB" id="A0A0C1GK47"/>
<evidence type="ECO:0000313" key="1">
    <source>
        <dbReference type="EMBL" id="KIC06845.1"/>
    </source>
</evidence>
<dbReference type="Proteomes" id="UP000031390">
    <property type="component" value="Unassembled WGS sequence"/>
</dbReference>
<gene>
    <name evidence="1" type="ORF">MCC93_17500</name>
</gene>
<sequence length="42" mass="4798">MIHKNGKITVSNNRTGGQYGGFNTGMECRRCCYNTAHNFMER</sequence>
<name>A0A0C1GK47_9NEIS</name>
<dbReference type="EMBL" id="JUFZ01000082">
    <property type="protein sequence ID" value="KIC06845.1"/>
    <property type="molecule type" value="Genomic_DNA"/>
</dbReference>